<dbReference type="PROSITE" id="PS51083">
    <property type="entry name" value="ZF_HIT"/>
    <property type="match status" value="1"/>
</dbReference>
<dbReference type="InterPro" id="IPR051639">
    <property type="entry name" value="BCD1"/>
</dbReference>
<keyword evidence="1" id="KW-0479">Metal-binding</keyword>
<dbReference type="GO" id="GO:0070761">
    <property type="term" value="C:pre-snoRNP complex"/>
    <property type="evidence" value="ECO:0007669"/>
    <property type="project" value="TreeGrafter"/>
</dbReference>
<dbReference type="Proteomes" id="UP001153365">
    <property type="component" value="Unassembled WGS sequence"/>
</dbReference>
<dbReference type="GO" id="GO:0048254">
    <property type="term" value="P:snoRNA localization"/>
    <property type="evidence" value="ECO:0007669"/>
    <property type="project" value="TreeGrafter"/>
</dbReference>
<feature type="compositionally biased region" description="Basic and acidic residues" evidence="5">
    <location>
        <begin position="74"/>
        <end position="87"/>
    </location>
</feature>
<evidence type="ECO:0000256" key="1">
    <source>
        <dbReference type="ARBA" id="ARBA00022723"/>
    </source>
</evidence>
<dbReference type="InterPro" id="IPR007529">
    <property type="entry name" value="Znf_HIT"/>
</dbReference>
<sequence>MPKQNRKGLCLICNSNNFKYRCPIDKIPYCSVDCFRVHKQKDSCQGTLSRKTINNQNHTQKDGQRDGPTINNSSDKDYGEDMGKGSCSNEKRDLKELTLVRRRLKDLEWPTISEDQLMVFYDPLRRDEIKPIRKHEWETIATSSELRHLLSTSPHLRTLMTSIISTKTKNLSEVYKYPREINDRRSEDYRRQQGIGRGREEVLAVQKLIGFNDNHPSNQTRNPINFRGRGTDEDGYFKDFTSDEVLSFNKFFEIIRGTLEESRK</sequence>
<keyword evidence="2 4" id="KW-0863">Zinc-finger</keyword>
<organism evidence="7 8">
    <name type="scientific">Phakopsora pachyrhizi</name>
    <name type="common">Asian soybean rust disease fungus</name>
    <dbReference type="NCBI Taxonomy" id="170000"/>
    <lineage>
        <taxon>Eukaryota</taxon>
        <taxon>Fungi</taxon>
        <taxon>Dikarya</taxon>
        <taxon>Basidiomycota</taxon>
        <taxon>Pucciniomycotina</taxon>
        <taxon>Pucciniomycetes</taxon>
        <taxon>Pucciniales</taxon>
        <taxon>Phakopsoraceae</taxon>
        <taxon>Phakopsora</taxon>
    </lineage>
</organism>
<evidence type="ECO:0000256" key="2">
    <source>
        <dbReference type="ARBA" id="ARBA00022771"/>
    </source>
</evidence>
<dbReference type="Pfam" id="PF04438">
    <property type="entry name" value="zf-HIT"/>
    <property type="match status" value="1"/>
</dbReference>
<dbReference type="AlphaFoldDB" id="A0AAV0AJK8"/>
<evidence type="ECO:0000256" key="3">
    <source>
        <dbReference type="ARBA" id="ARBA00022833"/>
    </source>
</evidence>
<dbReference type="Gene3D" id="3.30.60.190">
    <property type="match status" value="1"/>
</dbReference>
<dbReference type="GO" id="GO:0008270">
    <property type="term" value="F:zinc ion binding"/>
    <property type="evidence" value="ECO:0007669"/>
    <property type="project" value="UniProtKB-UniRule"/>
</dbReference>
<evidence type="ECO:0000313" key="8">
    <source>
        <dbReference type="Proteomes" id="UP001153365"/>
    </source>
</evidence>
<dbReference type="CDD" id="cd23024">
    <property type="entry name" value="zf-HIT_ZNHIT2-3"/>
    <property type="match status" value="1"/>
</dbReference>
<evidence type="ECO:0000256" key="4">
    <source>
        <dbReference type="PROSITE-ProRule" id="PRU00453"/>
    </source>
</evidence>
<dbReference type="GO" id="GO:0000463">
    <property type="term" value="P:maturation of LSU-rRNA from tricistronic rRNA transcript (SSU-rRNA, 5.8S rRNA, LSU-rRNA)"/>
    <property type="evidence" value="ECO:0007669"/>
    <property type="project" value="TreeGrafter"/>
</dbReference>
<name>A0AAV0AJK8_PHAPC</name>
<keyword evidence="8" id="KW-1185">Reference proteome</keyword>
<proteinExistence type="predicted"/>
<protein>
    <recommendedName>
        <fullName evidence="6">HIT-type domain-containing protein</fullName>
    </recommendedName>
</protein>
<dbReference type="GO" id="GO:0000492">
    <property type="term" value="P:box C/D snoRNP assembly"/>
    <property type="evidence" value="ECO:0007669"/>
    <property type="project" value="TreeGrafter"/>
</dbReference>
<comment type="caution">
    <text evidence="7">The sequence shown here is derived from an EMBL/GenBank/DDBJ whole genome shotgun (WGS) entry which is preliminary data.</text>
</comment>
<keyword evidence="3" id="KW-0862">Zinc</keyword>
<gene>
    <name evidence="7" type="ORF">PPACK8108_LOCUS2164</name>
</gene>
<feature type="compositionally biased region" description="Polar residues" evidence="5">
    <location>
        <begin position="49"/>
        <end position="58"/>
    </location>
</feature>
<reference evidence="7" key="1">
    <citation type="submission" date="2022-06" db="EMBL/GenBank/DDBJ databases">
        <authorList>
            <consortium name="SYNGENTA / RWTH Aachen University"/>
        </authorList>
    </citation>
    <scope>NUCLEOTIDE SEQUENCE</scope>
</reference>
<evidence type="ECO:0000256" key="5">
    <source>
        <dbReference type="SAM" id="MobiDB-lite"/>
    </source>
</evidence>
<feature type="region of interest" description="Disordered" evidence="5">
    <location>
        <begin position="49"/>
        <end position="87"/>
    </location>
</feature>
<evidence type="ECO:0000313" key="7">
    <source>
        <dbReference type="EMBL" id="CAH7667739.1"/>
    </source>
</evidence>
<dbReference type="PANTHER" id="PTHR13483">
    <property type="entry name" value="BOX C_D SNORNA PROTEIN 1-RELATED"/>
    <property type="match status" value="1"/>
</dbReference>
<dbReference type="GO" id="GO:0005634">
    <property type="term" value="C:nucleus"/>
    <property type="evidence" value="ECO:0007669"/>
    <property type="project" value="TreeGrafter"/>
</dbReference>
<dbReference type="EMBL" id="CALTRL010000373">
    <property type="protein sequence ID" value="CAH7667739.1"/>
    <property type="molecule type" value="Genomic_DNA"/>
</dbReference>
<evidence type="ECO:0000259" key="6">
    <source>
        <dbReference type="PROSITE" id="PS51083"/>
    </source>
</evidence>
<accession>A0AAV0AJK8</accession>
<feature type="domain" description="HIT-type" evidence="6">
    <location>
        <begin position="10"/>
        <end position="44"/>
    </location>
</feature>
<dbReference type="SUPFAM" id="SSF144232">
    <property type="entry name" value="HIT/MYND zinc finger-like"/>
    <property type="match status" value="1"/>
</dbReference>
<dbReference type="PANTHER" id="PTHR13483:SF11">
    <property type="entry name" value="ZINC FINGER HIT DOMAIN-CONTAINING PROTEIN 3"/>
    <property type="match status" value="1"/>
</dbReference>